<evidence type="ECO:0000256" key="2">
    <source>
        <dbReference type="ARBA" id="ARBA00010312"/>
    </source>
</evidence>
<evidence type="ECO:0000259" key="8">
    <source>
        <dbReference type="PROSITE" id="PS51669"/>
    </source>
</evidence>
<dbReference type="InterPro" id="IPR009010">
    <property type="entry name" value="Asp_de-COase-like_dom_sf"/>
</dbReference>
<dbReference type="SUPFAM" id="SSF53706">
    <property type="entry name" value="Formate dehydrogenase/DMSO reductase, domains 1-3"/>
    <property type="match status" value="1"/>
</dbReference>
<evidence type="ECO:0000256" key="3">
    <source>
        <dbReference type="ARBA" id="ARBA00022505"/>
    </source>
</evidence>
<dbReference type="RefSeq" id="WP_091876207.1">
    <property type="nucleotide sequence ID" value="NZ_FOLD01000027.1"/>
</dbReference>
<dbReference type="SUPFAM" id="SSF50692">
    <property type="entry name" value="ADC-like"/>
    <property type="match status" value="1"/>
</dbReference>
<dbReference type="PROSITE" id="PS51669">
    <property type="entry name" value="4FE4S_MOW_BIS_MGD"/>
    <property type="match status" value="1"/>
</dbReference>
<dbReference type="GO" id="GO:0016491">
    <property type="term" value="F:oxidoreductase activity"/>
    <property type="evidence" value="ECO:0007669"/>
    <property type="project" value="UniProtKB-KW"/>
</dbReference>
<dbReference type="GO" id="GO:0046872">
    <property type="term" value="F:metal ion binding"/>
    <property type="evidence" value="ECO:0007669"/>
    <property type="project" value="UniProtKB-KW"/>
</dbReference>
<dbReference type="Gene3D" id="2.40.40.20">
    <property type="match status" value="1"/>
</dbReference>
<evidence type="ECO:0000256" key="5">
    <source>
        <dbReference type="ARBA" id="ARBA00023002"/>
    </source>
</evidence>
<dbReference type="AlphaFoldDB" id="A0A1I1T1X5"/>
<keyword evidence="4" id="KW-0479">Metal-binding</keyword>
<dbReference type="InterPro" id="IPR006656">
    <property type="entry name" value="Mopterin_OxRdtase"/>
</dbReference>
<evidence type="ECO:0000256" key="1">
    <source>
        <dbReference type="ARBA" id="ARBA00001942"/>
    </source>
</evidence>
<dbReference type="Gene3D" id="2.20.25.90">
    <property type="entry name" value="ADC-like domains"/>
    <property type="match status" value="1"/>
</dbReference>
<dbReference type="OrthoDB" id="9815647at2"/>
<keyword evidence="3" id="KW-0500">Molybdenum</keyword>
<gene>
    <name evidence="9" type="ORF">SAMN05216204_12755</name>
</gene>
<dbReference type="EMBL" id="FOLD01000027">
    <property type="protein sequence ID" value="SFD52685.1"/>
    <property type="molecule type" value="Genomic_DNA"/>
</dbReference>
<organism evidence="9 10">
    <name type="scientific">Massilia yuzhufengensis</name>
    <dbReference type="NCBI Taxonomy" id="1164594"/>
    <lineage>
        <taxon>Bacteria</taxon>
        <taxon>Pseudomonadati</taxon>
        <taxon>Pseudomonadota</taxon>
        <taxon>Betaproteobacteria</taxon>
        <taxon>Burkholderiales</taxon>
        <taxon>Oxalobacteraceae</taxon>
        <taxon>Telluria group</taxon>
        <taxon>Massilia</taxon>
    </lineage>
</organism>
<dbReference type="PROSITE" id="PS00490">
    <property type="entry name" value="MOLYBDOPTERIN_PROK_2"/>
    <property type="match status" value="1"/>
</dbReference>
<keyword evidence="10" id="KW-1185">Reference proteome</keyword>
<dbReference type="InterPro" id="IPR006657">
    <property type="entry name" value="MoPterin_dinucl-bd_dom"/>
</dbReference>
<evidence type="ECO:0000313" key="10">
    <source>
        <dbReference type="Proteomes" id="UP000198639"/>
    </source>
</evidence>
<dbReference type="InterPro" id="IPR037920">
    <property type="entry name" value="YoaE_C"/>
</dbReference>
<dbReference type="GO" id="GO:0051536">
    <property type="term" value="F:iron-sulfur cluster binding"/>
    <property type="evidence" value="ECO:0007669"/>
    <property type="project" value="UniProtKB-KW"/>
</dbReference>
<keyword evidence="6" id="KW-0408">Iron</keyword>
<dbReference type="InterPro" id="IPR050612">
    <property type="entry name" value="Prok_Mopterin_Oxidored"/>
</dbReference>
<dbReference type="Gene3D" id="3.40.228.10">
    <property type="entry name" value="Dimethylsulfoxide Reductase, domain 2"/>
    <property type="match status" value="1"/>
</dbReference>
<dbReference type="InterPro" id="IPR006963">
    <property type="entry name" value="Mopterin_OxRdtase_4Fe-4S_dom"/>
</dbReference>
<dbReference type="Pfam" id="PF01568">
    <property type="entry name" value="Molydop_binding"/>
    <property type="match status" value="1"/>
</dbReference>
<dbReference type="Pfam" id="PF04879">
    <property type="entry name" value="Molybdop_Fe4S4"/>
    <property type="match status" value="1"/>
</dbReference>
<accession>A0A1I1T1X5</accession>
<feature type="domain" description="4Fe-4S Mo/W bis-MGD-type" evidence="8">
    <location>
        <begin position="3"/>
        <end position="60"/>
    </location>
</feature>
<name>A0A1I1T1X5_9BURK</name>
<evidence type="ECO:0000256" key="7">
    <source>
        <dbReference type="ARBA" id="ARBA00023014"/>
    </source>
</evidence>
<comment type="similarity">
    <text evidence="2">Belongs to the prokaryotic molybdopterin-containing oxidoreductase family.</text>
</comment>
<dbReference type="PANTHER" id="PTHR43742:SF6">
    <property type="entry name" value="OXIDOREDUCTASE YYAE-RELATED"/>
    <property type="match status" value="1"/>
</dbReference>
<sequence length="700" mass="76672">MPVTQVRAACPHDCPDTCAILVTVDNGVATEVKGDPEHPTTAGVLCTKVARYVERTYHPDRVLYPMRRVGRKGEGKFERIGWDEAIGEIATRLGAIAARDPEAILPYSYAGTMGLVQGDSMSLRFFNKLGASLLDRTICATAGATGYKYTIGASMGTDIEQFQDAKLILIWGGNPIASNLHFWMRVQEAKRRGATLVAIDPYRSLTAEKCHQHIALLPGTDAALALGMMHVLIAEDLIDQDYVARYTLGYDELKARALEWTPQRTAETCGITAAEVVDLARLYGQAARRGEGVAIRMNYGLQRVRGGGMAVRNIACLPALVGAWRHKAGGVQLSTSGSFPANRPALQRPDLLGGRTPRTINMTTIGDDLLQDASPEFGPKIEAVIVYNANPLAIAPESSKVQQGFERDDLFTVVLEHFYTDSADYADIVLPATTQLEHVDAHLAYGHLYMMANNAAIAPVGEAKPNTEFFRLLAARMGFDDPCFSETDDQLAAQAFDKKHERAIHFDWESLKQKGWQKLNMPDAPFAEGGFPTPSGKCEFYSSSMARDGLDPLPTYIPPYESAASNPELARKYPLAMISPPARNFLNSTFVNVQSLRATEGEPHLDIHPNDAARRGIAHGEMARIFNDRGSFVARARVTDKAREGLVVGLSIWWKKLASDGKNANEVTSQRLTDMGRAPTFYDTLVQVEKAAPSTRDETL</sequence>
<dbReference type="CDD" id="cd02786">
    <property type="entry name" value="MopB_CT_3"/>
    <property type="match status" value="1"/>
</dbReference>
<dbReference type="GO" id="GO:0043546">
    <property type="term" value="F:molybdopterin cofactor binding"/>
    <property type="evidence" value="ECO:0007669"/>
    <property type="project" value="InterPro"/>
</dbReference>
<dbReference type="Pfam" id="PF00384">
    <property type="entry name" value="Molybdopterin"/>
    <property type="match status" value="1"/>
</dbReference>
<keyword evidence="5" id="KW-0560">Oxidoreductase</keyword>
<evidence type="ECO:0000256" key="6">
    <source>
        <dbReference type="ARBA" id="ARBA00023004"/>
    </source>
</evidence>
<reference evidence="10" key="1">
    <citation type="submission" date="2016-10" db="EMBL/GenBank/DDBJ databases">
        <authorList>
            <person name="Varghese N."/>
            <person name="Submissions S."/>
        </authorList>
    </citation>
    <scope>NUCLEOTIDE SEQUENCE [LARGE SCALE GENOMIC DNA]</scope>
    <source>
        <strain evidence="10">CGMCC 1.12041</strain>
    </source>
</reference>
<dbReference type="Gene3D" id="3.40.50.740">
    <property type="match status" value="1"/>
</dbReference>
<keyword evidence="7" id="KW-0411">Iron-sulfur</keyword>
<dbReference type="InterPro" id="IPR006655">
    <property type="entry name" value="Mopterin_OxRdtase_prok_CS"/>
</dbReference>
<dbReference type="STRING" id="1164594.SAMN05216204_12755"/>
<protein>
    <submittedName>
        <fullName evidence="9">Anaerobic selenocysteine-containing dehydrogenase</fullName>
    </submittedName>
</protein>
<evidence type="ECO:0000256" key="4">
    <source>
        <dbReference type="ARBA" id="ARBA00022723"/>
    </source>
</evidence>
<dbReference type="Gene3D" id="3.30.2070.10">
    <property type="entry name" value="Formate dehydrogenase/DMSO reductase"/>
    <property type="match status" value="1"/>
</dbReference>
<dbReference type="PANTHER" id="PTHR43742">
    <property type="entry name" value="TRIMETHYLAMINE-N-OXIDE REDUCTASE"/>
    <property type="match status" value="1"/>
</dbReference>
<dbReference type="Proteomes" id="UP000198639">
    <property type="component" value="Unassembled WGS sequence"/>
</dbReference>
<dbReference type="SMART" id="SM00926">
    <property type="entry name" value="Molybdop_Fe4S4"/>
    <property type="match status" value="1"/>
</dbReference>
<proteinExistence type="inferred from homology"/>
<evidence type="ECO:0000313" key="9">
    <source>
        <dbReference type="EMBL" id="SFD52685.1"/>
    </source>
</evidence>
<comment type="cofactor">
    <cofactor evidence="1">
        <name>Mo-bis(molybdopterin guanine dinucleotide)</name>
        <dbReference type="ChEBI" id="CHEBI:60539"/>
    </cofactor>
</comment>
<dbReference type="CDD" id="cd02766">
    <property type="entry name" value="MopB_3"/>
    <property type="match status" value="1"/>
</dbReference>